<dbReference type="InterPro" id="IPR003170">
    <property type="entry name" value="MurB"/>
</dbReference>
<organism evidence="3 4">
    <name type="scientific">Naasia aerilata</name>
    <dbReference type="NCBI Taxonomy" id="1162966"/>
    <lineage>
        <taxon>Bacteria</taxon>
        <taxon>Bacillati</taxon>
        <taxon>Actinomycetota</taxon>
        <taxon>Actinomycetes</taxon>
        <taxon>Micrococcales</taxon>
        <taxon>Microbacteriaceae</taxon>
        <taxon>Naasia</taxon>
    </lineage>
</organism>
<accession>A0ABN6XQB9</accession>
<sequence length="195" mass="20598">MVTVELELAAPSGPGPALSAPIAYAQLAGALGVRLGDRVPVTEVREAVLRLRRSKGMVLDPADPDSVSAGSFFTNPIVSERFARSLPPEAPRWPVTPDEPDVAVPVGASLPAVPSHEHLVKLSAAWLIEHAGIRRGFSLPGSRAGISTKHSLALVNRGDATAEELLELARYVRTLVQTEFGVLLQPEPVLLGATL</sequence>
<reference evidence="4" key="1">
    <citation type="journal article" date="2019" name="Int. J. Syst. Evol. Microbiol.">
        <title>The Global Catalogue of Microorganisms (GCM) 10K type strain sequencing project: providing services to taxonomists for standard genome sequencing and annotation.</title>
        <authorList>
            <consortium name="The Broad Institute Genomics Platform"/>
            <consortium name="The Broad Institute Genome Sequencing Center for Infectious Disease"/>
            <person name="Wu L."/>
            <person name="Ma J."/>
        </authorList>
    </citation>
    <scope>NUCLEOTIDE SEQUENCE [LARGE SCALE GENOMIC DNA]</scope>
    <source>
        <strain evidence="4">NBRC 108725</strain>
    </source>
</reference>
<gene>
    <name evidence="3" type="ORF">GCM10025866_15470</name>
</gene>
<evidence type="ECO:0000313" key="4">
    <source>
        <dbReference type="Proteomes" id="UP001321498"/>
    </source>
</evidence>
<dbReference type="PANTHER" id="PTHR21071:SF4">
    <property type="entry name" value="UDP-N-ACETYLENOLPYRUVOYLGLUCOSAMINE REDUCTASE"/>
    <property type="match status" value="1"/>
</dbReference>
<evidence type="ECO:0000259" key="2">
    <source>
        <dbReference type="Pfam" id="PF02873"/>
    </source>
</evidence>
<protein>
    <recommendedName>
        <fullName evidence="2">UDP-N-acetylenolpyruvoylglucosamine reductase C-terminal domain-containing protein</fullName>
    </recommendedName>
</protein>
<dbReference type="Gene3D" id="3.90.78.10">
    <property type="entry name" value="UDP-N-acetylenolpyruvoylglucosamine reductase, C-terminal domain"/>
    <property type="match status" value="1"/>
</dbReference>
<feature type="domain" description="UDP-N-acetylenolpyruvoylglucosamine reductase C-terminal" evidence="2">
    <location>
        <begin position="43"/>
        <end position="190"/>
    </location>
</feature>
<name>A0ABN6XQB9_9MICO</name>
<dbReference type="PANTHER" id="PTHR21071">
    <property type="entry name" value="UDP-N-ACETYLENOLPYRUVOYLGLUCOSAMINE REDUCTASE"/>
    <property type="match status" value="1"/>
</dbReference>
<proteinExistence type="predicted"/>
<dbReference type="EMBL" id="AP027731">
    <property type="protein sequence ID" value="BDZ45638.1"/>
    <property type="molecule type" value="Genomic_DNA"/>
</dbReference>
<dbReference type="SUPFAM" id="SSF56194">
    <property type="entry name" value="Uridine diphospho-N-Acetylenolpyruvylglucosamine reductase, MurB, C-terminal domain"/>
    <property type="match status" value="1"/>
</dbReference>
<evidence type="ECO:0000313" key="3">
    <source>
        <dbReference type="EMBL" id="BDZ45638.1"/>
    </source>
</evidence>
<dbReference type="InterPro" id="IPR011601">
    <property type="entry name" value="MurB_C"/>
</dbReference>
<dbReference type="InterPro" id="IPR036635">
    <property type="entry name" value="MurB_C_sf"/>
</dbReference>
<dbReference type="Proteomes" id="UP001321498">
    <property type="component" value="Chromosome"/>
</dbReference>
<comment type="cofactor">
    <cofactor evidence="1">
        <name>FAD</name>
        <dbReference type="ChEBI" id="CHEBI:57692"/>
    </cofactor>
</comment>
<evidence type="ECO:0000256" key="1">
    <source>
        <dbReference type="ARBA" id="ARBA00001974"/>
    </source>
</evidence>
<keyword evidence="4" id="KW-1185">Reference proteome</keyword>
<dbReference type="Pfam" id="PF02873">
    <property type="entry name" value="MurB_C"/>
    <property type="match status" value="1"/>
</dbReference>